<organism evidence="1 2">
    <name type="scientific">Dictyobacter formicarum</name>
    <dbReference type="NCBI Taxonomy" id="2778368"/>
    <lineage>
        <taxon>Bacteria</taxon>
        <taxon>Bacillati</taxon>
        <taxon>Chloroflexota</taxon>
        <taxon>Ktedonobacteria</taxon>
        <taxon>Ktedonobacterales</taxon>
        <taxon>Dictyobacteraceae</taxon>
        <taxon>Dictyobacter</taxon>
    </lineage>
</organism>
<evidence type="ECO:0000313" key="1">
    <source>
        <dbReference type="EMBL" id="GHO88448.1"/>
    </source>
</evidence>
<evidence type="ECO:0000313" key="2">
    <source>
        <dbReference type="Proteomes" id="UP000635565"/>
    </source>
</evidence>
<gene>
    <name evidence="1" type="ORF">KSZ_64540</name>
</gene>
<dbReference type="InterPro" id="IPR040837">
    <property type="entry name" value="Bact_RF_family7"/>
</dbReference>
<reference evidence="1 2" key="1">
    <citation type="journal article" date="2021" name="Int. J. Syst. Evol. Microbiol.">
        <title>Reticulibacter mediterranei gen. nov., sp. nov., within the new family Reticulibacteraceae fam. nov., and Ktedonospora formicarum gen. nov., sp. nov., Ktedonobacter robiniae sp. nov., Dictyobacter formicarum sp. nov. and Dictyobacter arantiisoli sp. nov., belonging to the class Ktedonobacteria.</title>
        <authorList>
            <person name="Yabe S."/>
            <person name="Zheng Y."/>
            <person name="Wang C.M."/>
            <person name="Sakai Y."/>
            <person name="Abe K."/>
            <person name="Yokota A."/>
            <person name="Donadio S."/>
            <person name="Cavaletti L."/>
            <person name="Monciardini P."/>
        </authorList>
    </citation>
    <scope>NUCLEOTIDE SEQUENCE [LARGE SCALE GENOMIC DNA]</scope>
    <source>
        <strain evidence="1 2">SOSP1-9</strain>
    </source>
</reference>
<protein>
    <submittedName>
        <fullName evidence="1">Uncharacterized protein</fullName>
    </submittedName>
</protein>
<comment type="caution">
    <text evidence="1">The sequence shown here is derived from an EMBL/GenBank/DDBJ whole genome shotgun (WGS) entry which is preliminary data.</text>
</comment>
<sequence length="387" mass="43957">MQIPSRFEVKTLMEEHYDPCISLFLPIEQVGPETQQNPIRLRNQLREIEKQLEQNVHVSAMKDALLKPLLKLLDDKEFWQEPGQGLAIFRNLEQFHCYRLPEQVKEQLVISSHFYLKPLLSFLANDGRFYVLALSQKEIRLLEGTRYTMQEVLLPERVPESLAVTLQYDQPEKELQYHSSGSGALVEKGGRHALIFHGKGESDEAKEHLSRYFHQINHGLHELLHDETVPMVLAGVEYLTALYRKFNTYPHLLESSLAGNPDEMLAQTLHEKVLPLAEPSLSQAQHEALAQYQEYAGTESASNNISLVVPAAYEGRIATLFIVRDREQWGRFNPLTEAMEVHETAVPGDDDLLERAATQSVLHGGAVYILDQPDAIGGQLAAAVFRY</sequence>
<dbReference type="EMBL" id="BNJJ01000024">
    <property type="protein sequence ID" value="GHO88448.1"/>
    <property type="molecule type" value="Genomic_DNA"/>
</dbReference>
<proteinExistence type="predicted"/>
<name>A0ABQ3VS90_9CHLR</name>
<dbReference type="Pfam" id="PF18849">
    <property type="entry name" value="baeRF_family7"/>
    <property type="match status" value="1"/>
</dbReference>
<keyword evidence="2" id="KW-1185">Reference proteome</keyword>
<dbReference type="Proteomes" id="UP000635565">
    <property type="component" value="Unassembled WGS sequence"/>
</dbReference>
<accession>A0ABQ3VS90</accession>
<dbReference type="RefSeq" id="WP_201366033.1">
    <property type="nucleotide sequence ID" value="NZ_BNJJ01000024.1"/>
</dbReference>